<dbReference type="Proteomes" id="UP000469185">
    <property type="component" value="Unassembled WGS sequence"/>
</dbReference>
<evidence type="ECO:0000313" key="7">
    <source>
        <dbReference type="Proteomes" id="UP000469185"/>
    </source>
</evidence>
<dbReference type="PROSITE" id="PS00687">
    <property type="entry name" value="ALDEHYDE_DEHYDR_GLU"/>
    <property type="match status" value="1"/>
</dbReference>
<dbReference type="InterPro" id="IPR015590">
    <property type="entry name" value="Aldehyde_DH_dom"/>
</dbReference>
<dbReference type="AlphaFoldDB" id="A0A6N9YQV7"/>
<feature type="domain" description="Aldehyde dehydrogenase" evidence="5">
    <location>
        <begin position="27"/>
        <end position="478"/>
    </location>
</feature>
<dbReference type="PANTHER" id="PTHR11699">
    <property type="entry name" value="ALDEHYDE DEHYDROGENASE-RELATED"/>
    <property type="match status" value="1"/>
</dbReference>
<dbReference type="FunFam" id="3.40.605.10:FF:000007">
    <property type="entry name" value="NAD/NADP-dependent betaine aldehyde dehydrogenase"/>
    <property type="match status" value="1"/>
</dbReference>
<dbReference type="Pfam" id="PF00171">
    <property type="entry name" value="Aldedh"/>
    <property type="match status" value="1"/>
</dbReference>
<dbReference type="InterPro" id="IPR016161">
    <property type="entry name" value="Ald_DH/histidinol_DH"/>
</dbReference>
<accession>A0A6N9YQV7</accession>
<dbReference type="Gene3D" id="3.40.309.10">
    <property type="entry name" value="Aldehyde Dehydrogenase, Chain A, domain 2"/>
    <property type="match status" value="1"/>
</dbReference>
<name>A0A6N9YQV7_9ACTN</name>
<sequence length="491" mass="51166">MSTYDPKARGLPRLPVIAGSPTDIGDTGIVVRNPVTGEPLTEVPDVGDRGVDLAVAAATSAAESWADLPPRDRATSMLRFADALEDHADELSGLEALDVGKPLALAPAEIASAIDKVRFFAGSARVLHGIAAQEYRPPFTSFVRREPVGVVAALAPWNYPFALGVWKIAPALAAGNTVVLKPSPVTPLSTLRLAEIAAEVMPPGVLNVVTGGPSTGEALVRHPGVAMVSVTGGTATGKAVMRAASESVKRIHLELGGNAPVLVFDDADLDRLADAYFMAAFRNSGQDCHAASRVYAAPAIHDKVVETIAGVARSVVVGNGLDPATTMGPLVSADHRDRVAGLVERALGTGRVELVVGGAGDWERGYFYSPTVLRGTRHDDEIVQEEVFGPVVTVTPFSGEAEAVAMANGVAQGLAASVWTADLDRAMRVSRRLDVGTVWVNSHGATVAEMPFGGRKDSGFGADLSIHALEAHTNHKHVAIAVAPERGDDAI</sequence>
<feature type="active site" evidence="3">
    <location>
        <position position="254"/>
    </location>
</feature>
<dbReference type="InterPro" id="IPR029510">
    <property type="entry name" value="Ald_DH_CS_GLU"/>
</dbReference>
<evidence type="ECO:0000256" key="2">
    <source>
        <dbReference type="ARBA" id="ARBA00023002"/>
    </source>
</evidence>
<dbReference type="GO" id="GO:0016620">
    <property type="term" value="F:oxidoreductase activity, acting on the aldehyde or oxo group of donors, NAD or NADP as acceptor"/>
    <property type="evidence" value="ECO:0007669"/>
    <property type="project" value="InterPro"/>
</dbReference>
<organism evidence="6 7">
    <name type="scientific">Phytoactinopolyspora alkaliphila</name>
    <dbReference type="NCBI Taxonomy" id="1783498"/>
    <lineage>
        <taxon>Bacteria</taxon>
        <taxon>Bacillati</taxon>
        <taxon>Actinomycetota</taxon>
        <taxon>Actinomycetes</taxon>
        <taxon>Jiangellales</taxon>
        <taxon>Jiangellaceae</taxon>
        <taxon>Phytoactinopolyspora</taxon>
    </lineage>
</organism>
<evidence type="ECO:0000256" key="4">
    <source>
        <dbReference type="RuleBase" id="RU003345"/>
    </source>
</evidence>
<comment type="similarity">
    <text evidence="1 4">Belongs to the aldehyde dehydrogenase family.</text>
</comment>
<dbReference type="FunFam" id="3.40.309.10:FF:000009">
    <property type="entry name" value="Aldehyde dehydrogenase A"/>
    <property type="match status" value="1"/>
</dbReference>
<evidence type="ECO:0000259" key="5">
    <source>
        <dbReference type="Pfam" id="PF00171"/>
    </source>
</evidence>
<evidence type="ECO:0000256" key="3">
    <source>
        <dbReference type="PROSITE-ProRule" id="PRU10007"/>
    </source>
</evidence>
<gene>
    <name evidence="6" type="ORF">G1H11_19240</name>
</gene>
<evidence type="ECO:0000256" key="1">
    <source>
        <dbReference type="ARBA" id="ARBA00009986"/>
    </source>
</evidence>
<dbReference type="RefSeq" id="WP_163820215.1">
    <property type="nucleotide sequence ID" value="NZ_JAAGOB010000011.1"/>
</dbReference>
<dbReference type="Gene3D" id="3.40.605.10">
    <property type="entry name" value="Aldehyde Dehydrogenase, Chain A, domain 1"/>
    <property type="match status" value="1"/>
</dbReference>
<evidence type="ECO:0000313" key="6">
    <source>
        <dbReference type="EMBL" id="NED97436.1"/>
    </source>
</evidence>
<dbReference type="InterPro" id="IPR016162">
    <property type="entry name" value="Ald_DH_N"/>
</dbReference>
<dbReference type="SUPFAM" id="SSF53720">
    <property type="entry name" value="ALDH-like"/>
    <property type="match status" value="1"/>
</dbReference>
<keyword evidence="2 4" id="KW-0560">Oxidoreductase</keyword>
<proteinExistence type="inferred from homology"/>
<dbReference type="EMBL" id="JAAGOB010000011">
    <property type="protein sequence ID" value="NED97436.1"/>
    <property type="molecule type" value="Genomic_DNA"/>
</dbReference>
<protein>
    <submittedName>
        <fullName evidence="6">Aldehyde dehydrogenase family protein</fullName>
    </submittedName>
</protein>
<dbReference type="InterPro" id="IPR016163">
    <property type="entry name" value="Ald_DH_C"/>
</dbReference>
<keyword evidence="7" id="KW-1185">Reference proteome</keyword>
<comment type="caution">
    <text evidence="6">The sequence shown here is derived from an EMBL/GenBank/DDBJ whole genome shotgun (WGS) entry which is preliminary data.</text>
</comment>
<reference evidence="6 7" key="1">
    <citation type="submission" date="2020-02" db="EMBL/GenBank/DDBJ databases">
        <authorList>
            <person name="Li X.-J."/>
            <person name="Feng X.-M."/>
        </authorList>
    </citation>
    <scope>NUCLEOTIDE SEQUENCE [LARGE SCALE GENOMIC DNA]</scope>
    <source>
        <strain evidence="6 7">CGMCC 4.7225</strain>
    </source>
</reference>